<evidence type="ECO:0000313" key="2">
    <source>
        <dbReference type="Proteomes" id="UP000324222"/>
    </source>
</evidence>
<accession>A0A5B7FXP7</accession>
<protein>
    <submittedName>
        <fullName evidence="1">Uncharacterized protein</fullName>
    </submittedName>
</protein>
<dbReference type="Proteomes" id="UP000324222">
    <property type="component" value="Unassembled WGS sequence"/>
</dbReference>
<proteinExistence type="predicted"/>
<reference evidence="1 2" key="1">
    <citation type="submission" date="2019-05" db="EMBL/GenBank/DDBJ databases">
        <title>Another draft genome of Portunus trituberculatus and its Hox gene families provides insights of decapod evolution.</title>
        <authorList>
            <person name="Jeong J.-H."/>
            <person name="Song I."/>
            <person name="Kim S."/>
            <person name="Choi T."/>
            <person name="Kim D."/>
            <person name="Ryu S."/>
            <person name="Kim W."/>
        </authorList>
    </citation>
    <scope>NUCLEOTIDE SEQUENCE [LARGE SCALE GENOMIC DNA]</scope>
    <source>
        <tissue evidence="1">Muscle</tissue>
    </source>
</reference>
<keyword evidence="2" id="KW-1185">Reference proteome</keyword>
<sequence length="70" mass="8058">MRLTGEGIAWQDYEANHSSQGGATNIANTRRGSSRWLVLPRRVRQRHHFSLSYTWQPGDNKASPQDVFFI</sequence>
<dbReference type="AlphaFoldDB" id="A0A5B7FXP7"/>
<organism evidence="1 2">
    <name type="scientific">Portunus trituberculatus</name>
    <name type="common">Swimming crab</name>
    <name type="synonym">Neptunus trituberculatus</name>
    <dbReference type="NCBI Taxonomy" id="210409"/>
    <lineage>
        <taxon>Eukaryota</taxon>
        <taxon>Metazoa</taxon>
        <taxon>Ecdysozoa</taxon>
        <taxon>Arthropoda</taxon>
        <taxon>Crustacea</taxon>
        <taxon>Multicrustacea</taxon>
        <taxon>Malacostraca</taxon>
        <taxon>Eumalacostraca</taxon>
        <taxon>Eucarida</taxon>
        <taxon>Decapoda</taxon>
        <taxon>Pleocyemata</taxon>
        <taxon>Brachyura</taxon>
        <taxon>Eubrachyura</taxon>
        <taxon>Portunoidea</taxon>
        <taxon>Portunidae</taxon>
        <taxon>Portuninae</taxon>
        <taxon>Portunus</taxon>
    </lineage>
</organism>
<gene>
    <name evidence="1" type="ORF">E2C01_043576</name>
</gene>
<name>A0A5B7FXP7_PORTR</name>
<evidence type="ECO:0000313" key="1">
    <source>
        <dbReference type="EMBL" id="MPC49763.1"/>
    </source>
</evidence>
<comment type="caution">
    <text evidence="1">The sequence shown here is derived from an EMBL/GenBank/DDBJ whole genome shotgun (WGS) entry which is preliminary data.</text>
</comment>
<dbReference type="EMBL" id="VSRR010009078">
    <property type="protein sequence ID" value="MPC49763.1"/>
    <property type="molecule type" value="Genomic_DNA"/>
</dbReference>